<proteinExistence type="predicted"/>
<dbReference type="InterPro" id="IPR029071">
    <property type="entry name" value="Ubiquitin-like_domsf"/>
</dbReference>
<protein>
    <recommendedName>
        <fullName evidence="3">Ubiquitin-like domain-containing protein</fullName>
    </recommendedName>
</protein>
<dbReference type="PANTHER" id="PTHR13900:SF0">
    <property type="entry name" value="TRANSCRIPTION INITIATION FACTOR TFIID SUBUNIT 1"/>
    <property type="match status" value="1"/>
</dbReference>
<organism evidence="4 5">
    <name type="scientific">Dendrobium thyrsiflorum</name>
    <name type="common">Pinecone-like raceme dendrobium</name>
    <name type="synonym">Orchid</name>
    <dbReference type="NCBI Taxonomy" id="117978"/>
    <lineage>
        <taxon>Eukaryota</taxon>
        <taxon>Viridiplantae</taxon>
        <taxon>Streptophyta</taxon>
        <taxon>Embryophyta</taxon>
        <taxon>Tracheophyta</taxon>
        <taxon>Spermatophyta</taxon>
        <taxon>Magnoliopsida</taxon>
        <taxon>Liliopsida</taxon>
        <taxon>Asparagales</taxon>
        <taxon>Orchidaceae</taxon>
        <taxon>Epidendroideae</taxon>
        <taxon>Malaxideae</taxon>
        <taxon>Dendrobiinae</taxon>
        <taxon>Dendrobium</taxon>
    </lineage>
</organism>
<accession>A0ABD0VAC7</accession>
<evidence type="ECO:0000256" key="2">
    <source>
        <dbReference type="ARBA" id="ARBA00023242"/>
    </source>
</evidence>
<reference evidence="4 5" key="1">
    <citation type="journal article" date="2024" name="Plant Biotechnol. J.">
        <title>Dendrobium thyrsiflorum genome and its molecular insights into genes involved in important horticultural traits.</title>
        <authorList>
            <person name="Chen B."/>
            <person name="Wang J.Y."/>
            <person name="Zheng P.J."/>
            <person name="Li K.L."/>
            <person name="Liang Y.M."/>
            <person name="Chen X.F."/>
            <person name="Zhang C."/>
            <person name="Zhao X."/>
            <person name="He X."/>
            <person name="Zhang G.Q."/>
            <person name="Liu Z.J."/>
            <person name="Xu Q."/>
        </authorList>
    </citation>
    <scope>NUCLEOTIDE SEQUENCE [LARGE SCALE GENOMIC DNA]</scope>
    <source>
        <strain evidence="4">GZMU011</strain>
    </source>
</reference>
<gene>
    <name evidence="4" type="ORF">M5K25_005955</name>
</gene>
<dbReference type="PANTHER" id="PTHR13900">
    <property type="entry name" value="TRANSCRIPTION INITIATION FACTOR TFIID"/>
    <property type="match status" value="1"/>
</dbReference>
<name>A0ABD0VAC7_DENTH</name>
<evidence type="ECO:0000259" key="3">
    <source>
        <dbReference type="PROSITE" id="PS50053"/>
    </source>
</evidence>
<dbReference type="InterPro" id="IPR000626">
    <property type="entry name" value="Ubiquitin-like_dom"/>
</dbReference>
<dbReference type="InterPro" id="IPR022591">
    <property type="entry name" value="TAF1_HAT_dom"/>
</dbReference>
<sequence>MSEKVKIIYSGRELEDDKFLAFQGVRPNSVLHLVRTRIQIWPKAQRLPGENKPRRPPGAFKKKSELSVKDGHVFLMEYCEERPLLLGNVGMGARFCTYYQKLVPNDQTASSLRNVNNGLGTVLTLDPSDRSPFLGDIGPGCSQSCLETNITDLQFSP</sequence>
<dbReference type="GO" id="GO:0005634">
    <property type="term" value="C:nucleus"/>
    <property type="evidence" value="ECO:0007669"/>
    <property type="project" value="UniProtKB-SubCell"/>
</dbReference>
<dbReference type="AlphaFoldDB" id="A0ABD0VAC7"/>
<feature type="domain" description="Ubiquitin-like" evidence="3">
    <location>
        <begin position="1"/>
        <end position="34"/>
    </location>
</feature>
<dbReference type="EMBL" id="JANQDX010000006">
    <property type="protein sequence ID" value="KAL0921999.1"/>
    <property type="molecule type" value="Genomic_DNA"/>
</dbReference>
<comment type="caution">
    <text evidence="4">The sequence shown here is derived from an EMBL/GenBank/DDBJ whole genome shotgun (WGS) entry which is preliminary data.</text>
</comment>
<comment type="subcellular location">
    <subcellularLocation>
        <location evidence="1">Nucleus</location>
    </subcellularLocation>
</comment>
<dbReference type="Pfam" id="PF00240">
    <property type="entry name" value="ubiquitin"/>
    <property type="match status" value="1"/>
</dbReference>
<dbReference type="Gene3D" id="3.10.20.90">
    <property type="entry name" value="Phosphatidylinositol 3-kinase Catalytic Subunit, Chain A, domain 1"/>
    <property type="match status" value="1"/>
</dbReference>
<dbReference type="Pfam" id="PF12157">
    <property type="entry name" value="DUF3591"/>
    <property type="match status" value="1"/>
</dbReference>
<evidence type="ECO:0000313" key="4">
    <source>
        <dbReference type="EMBL" id="KAL0921999.1"/>
    </source>
</evidence>
<keyword evidence="2" id="KW-0539">Nucleus</keyword>
<evidence type="ECO:0000256" key="1">
    <source>
        <dbReference type="ARBA" id="ARBA00004123"/>
    </source>
</evidence>
<dbReference type="InterPro" id="IPR040240">
    <property type="entry name" value="TAF1"/>
</dbReference>
<dbReference type="SUPFAM" id="SSF54236">
    <property type="entry name" value="Ubiquitin-like"/>
    <property type="match status" value="1"/>
</dbReference>
<dbReference type="PROSITE" id="PS50053">
    <property type="entry name" value="UBIQUITIN_2"/>
    <property type="match status" value="1"/>
</dbReference>
<keyword evidence="5" id="KW-1185">Reference proteome</keyword>
<dbReference type="Proteomes" id="UP001552299">
    <property type="component" value="Unassembled WGS sequence"/>
</dbReference>
<evidence type="ECO:0000313" key="5">
    <source>
        <dbReference type="Proteomes" id="UP001552299"/>
    </source>
</evidence>